<reference evidence="1" key="1">
    <citation type="journal article" date="2021" name="Proc. Natl. Acad. Sci. U.S.A.">
        <title>A Catalog of Tens of Thousands of Viruses from Human Metagenomes Reveals Hidden Associations with Chronic Diseases.</title>
        <authorList>
            <person name="Tisza M.J."/>
            <person name="Buck C.B."/>
        </authorList>
    </citation>
    <scope>NUCLEOTIDE SEQUENCE</scope>
    <source>
        <strain evidence="1">CtMkg9</strain>
    </source>
</reference>
<accession>A0A8S5PE35</accession>
<protein>
    <submittedName>
        <fullName evidence="1">Uncharacterized protein</fullName>
    </submittedName>
</protein>
<sequence length="132" mass="15413">MEELFDKDITIINQYIDKDHKKAYKVSHVKGFWSSNDGISINGTQITKNDGLSARILMNDSRNEEYQKPEEFKKEQKTWTLQNDDYLVKGKVENFTTITKLLDDYQEIIKVTKIAPKDYGSEDMWHFAITGV</sequence>
<dbReference type="InterPro" id="IPR046639">
    <property type="entry name" value="DUF6751"/>
</dbReference>
<dbReference type="EMBL" id="BK015410">
    <property type="protein sequence ID" value="DAE05447.1"/>
    <property type="molecule type" value="Genomic_DNA"/>
</dbReference>
<evidence type="ECO:0000313" key="1">
    <source>
        <dbReference type="EMBL" id="DAE05447.1"/>
    </source>
</evidence>
<organism evidence="1">
    <name type="scientific">Siphoviridae sp. ctMkg9</name>
    <dbReference type="NCBI Taxonomy" id="2825463"/>
    <lineage>
        <taxon>Viruses</taxon>
        <taxon>Duplodnaviria</taxon>
        <taxon>Heunggongvirae</taxon>
        <taxon>Uroviricota</taxon>
        <taxon>Caudoviricetes</taxon>
    </lineage>
</organism>
<proteinExistence type="predicted"/>
<dbReference type="Pfam" id="PF20536">
    <property type="entry name" value="DUF6751"/>
    <property type="match status" value="1"/>
</dbReference>
<name>A0A8S5PE35_9CAUD</name>